<sequence length="179" mass="20817">HSVDEYYRDPQNCEVFYRCWGGWQQAKFFCGPGTAFNTKFNNCDHKYNVDCDEKKIEDAISSTTEEPTEKPEPTDDYVEDEDKTDEKPEEDKTDEKPDEDKTDEKPDEDDIDVKPDGNQVDVKPDEYRPPHNKDIKPDKDEKPDDEVNTDDENIDNLIDPREKKAGKLRKPVTASKQKL</sequence>
<dbReference type="VEuPathDB" id="VectorBase:LDEU008162"/>
<organism evidence="3 4">
    <name type="scientific">Leptotrombidium deliense</name>
    <dbReference type="NCBI Taxonomy" id="299467"/>
    <lineage>
        <taxon>Eukaryota</taxon>
        <taxon>Metazoa</taxon>
        <taxon>Ecdysozoa</taxon>
        <taxon>Arthropoda</taxon>
        <taxon>Chelicerata</taxon>
        <taxon>Arachnida</taxon>
        <taxon>Acari</taxon>
        <taxon>Acariformes</taxon>
        <taxon>Trombidiformes</taxon>
        <taxon>Prostigmata</taxon>
        <taxon>Anystina</taxon>
        <taxon>Parasitengona</taxon>
        <taxon>Trombiculoidea</taxon>
        <taxon>Trombiculidae</taxon>
        <taxon>Leptotrombidium</taxon>
    </lineage>
</organism>
<dbReference type="Pfam" id="PF01607">
    <property type="entry name" value="CBM_14"/>
    <property type="match status" value="1"/>
</dbReference>
<evidence type="ECO:0000259" key="2">
    <source>
        <dbReference type="PROSITE" id="PS50940"/>
    </source>
</evidence>
<feature type="domain" description="Chitin-binding type-2" evidence="2">
    <location>
        <begin position="1"/>
        <end position="53"/>
    </location>
</feature>
<dbReference type="SUPFAM" id="SSF57625">
    <property type="entry name" value="Invertebrate chitin-binding proteins"/>
    <property type="match status" value="1"/>
</dbReference>
<dbReference type="InterPro" id="IPR036508">
    <property type="entry name" value="Chitin-bd_dom_sf"/>
</dbReference>
<protein>
    <recommendedName>
        <fullName evidence="2">Chitin-binding type-2 domain-containing protein</fullName>
    </recommendedName>
</protein>
<dbReference type="OrthoDB" id="6020543at2759"/>
<dbReference type="AlphaFoldDB" id="A0A443S8J7"/>
<keyword evidence="4" id="KW-1185">Reference proteome</keyword>
<accession>A0A443S8J7</accession>
<evidence type="ECO:0000256" key="1">
    <source>
        <dbReference type="SAM" id="MobiDB-lite"/>
    </source>
</evidence>
<feature type="compositionally biased region" description="Acidic residues" evidence="1">
    <location>
        <begin position="143"/>
        <end position="154"/>
    </location>
</feature>
<dbReference type="SMART" id="SM00494">
    <property type="entry name" value="ChtBD2"/>
    <property type="match status" value="1"/>
</dbReference>
<dbReference type="EMBL" id="NCKV01005738">
    <property type="protein sequence ID" value="RWS23878.1"/>
    <property type="molecule type" value="Genomic_DNA"/>
</dbReference>
<evidence type="ECO:0000313" key="4">
    <source>
        <dbReference type="Proteomes" id="UP000288716"/>
    </source>
</evidence>
<feature type="region of interest" description="Disordered" evidence="1">
    <location>
        <begin position="58"/>
        <end position="179"/>
    </location>
</feature>
<gene>
    <name evidence="3" type="ORF">B4U80_13302</name>
</gene>
<feature type="compositionally biased region" description="Basic and acidic residues" evidence="1">
    <location>
        <begin position="122"/>
        <end position="142"/>
    </location>
</feature>
<evidence type="ECO:0000313" key="3">
    <source>
        <dbReference type="EMBL" id="RWS23878.1"/>
    </source>
</evidence>
<feature type="compositionally biased region" description="Basic and acidic residues" evidence="1">
    <location>
        <begin position="84"/>
        <end position="104"/>
    </location>
</feature>
<dbReference type="Gene3D" id="2.170.140.10">
    <property type="entry name" value="Chitin binding domain"/>
    <property type="match status" value="1"/>
</dbReference>
<dbReference type="GO" id="GO:0005576">
    <property type="term" value="C:extracellular region"/>
    <property type="evidence" value="ECO:0007669"/>
    <property type="project" value="InterPro"/>
</dbReference>
<dbReference type="InterPro" id="IPR002557">
    <property type="entry name" value="Chitin-bd_dom"/>
</dbReference>
<dbReference type="GO" id="GO:0008061">
    <property type="term" value="F:chitin binding"/>
    <property type="evidence" value="ECO:0007669"/>
    <property type="project" value="InterPro"/>
</dbReference>
<dbReference type="PROSITE" id="PS50940">
    <property type="entry name" value="CHIT_BIND_II"/>
    <property type="match status" value="1"/>
</dbReference>
<proteinExistence type="predicted"/>
<reference evidence="3 4" key="1">
    <citation type="journal article" date="2018" name="Gigascience">
        <title>Genomes of trombidid mites reveal novel predicted allergens and laterally-transferred genes associated with secondary metabolism.</title>
        <authorList>
            <person name="Dong X."/>
            <person name="Chaisiri K."/>
            <person name="Xia D."/>
            <person name="Armstrong S.D."/>
            <person name="Fang Y."/>
            <person name="Donnelly M.J."/>
            <person name="Kadowaki T."/>
            <person name="McGarry J.W."/>
            <person name="Darby A.C."/>
            <person name="Makepeace B.L."/>
        </authorList>
    </citation>
    <scope>NUCLEOTIDE SEQUENCE [LARGE SCALE GENOMIC DNA]</scope>
    <source>
        <strain evidence="3">UoL-UT</strain>
    </source>
</reference>
<name>A0A443S8J7_9ACAR</name>
<feature type="compositionally biased region" description="Acidic residues" evidence="1">
    <location>
        <begin position="74"/>
        <end position="83"/>
    </location>
</feature>
<comment type="caution">
    <text evidence="3">The sequence shown here is derived from an EMBL/GenBank/DDBJ whole genome shotgun (WGS) entry which is preliminary data.</text>
</comment>
<dbReference type="Proteomes" id="UP000288716">
    <property type="component" value="Unassembled WGS sequence"/>
</dbReference>
<feature type="non-terminal residue" evidence="3">
    <location>
        <position position="1"/>
    </location>
</feature>